<gene>
    <name evidence="2" type="ORF">Athens101428_591</name>
</gene>
<proteinExistence type="predicted"/>
<organism evidence="2 3">
    <name type="scientific">Candidatus Berkelbacteria bacterium Athens1014_28</name>
    <dbReference type="NCBI Taxonomy" id="2017145"/>
    <lineage>
        <taxon>Bacteria</taxon>
        <taxon>Candidatus Berkelbacteria</taxon>
    </lineage>
</organism>
<evidence type="ECO:0008006" key="4">
    <source>
        <dbReference type="Google" id="ProtNLM"/>
    </source>
</evidence>
<dbReference type="EMBL" id="VMGN01000034">
    <property type="protein sequence ID" value="TSC93660.1"/>
    <property type="molecule type" value="Genomic_DNA"/>
</dbReference>
<feature type="transmembrane region" description="Helical" evidence="1">
    <location>
        <begin position="86"/>
        <end position="104"/>
    </location>
</feature>
<name>A0A554LLB9_9BACT</name>
<evidence type="ECO:0000313" key="3">
    <source>
        <dbReference type="Proteomes" id="UP000316495"/>
    </source>
</evidence>
<sequence>MNLLSKIATFGAGAEKAKAVTETSEWRDLFTPTFATSADVWGVLNVVLTYVTFAAGFIAVLYLIIAGITYITAGGNPDQAKKGQQGVINAVIGIVIIMAAYFIIRVAMNITEGFTA</sequence>
<keyword evidence="1" id="KW-0812">Transmembrane</keyword>
<evidence type="ECO:0000256" key="1">
    <source>
        <dbReference type="SAM" id="Phobius"/>
    </source>
</evidence>
<reference evidence="2 3" key="1">
    <citation type="submission" date="2017-07" db="EMBL/GenBank/DDBJ databases">
        <title>Mechanisms for carbon and nitrogen cycling indicate functional differentiation within the Candidate Phyla Radiation.</title>
        <authorList>
            <person name="Danczak R.E."/>
            <person name="Johnston M.D."/>
            <person name="Kenah C."/>
            <person name="Slattery M."/>
            <person name="Wrighton K.C."/>
            <person name="Wilkins M.J."/>
        </authorList>
    </citation>
    <scope>NUCLEOTIDE SEQUENCE [LARGE SCALE GENOMIC DNA]</scope>
    <source>
        <strain evidence="2">Athens1014_28</strain>
    </source>
</reference>
<accession>A0A554LLB9</accession>
<keyword evidence="1" id="KW-1133">Transmembrane helix</keyword>
<dbReference type="Proteomes" id="UP000316495">
    <property type="component" value="Unassembled WGS sequence"/>
</dbReference>
<keyword evidence="1" id="KW-0472">Membrane</keyword>
<dbReference type="Pfam" id="PF18895">
    <property type="entry name" value="T4SS_pilin"/>
    <property type="match status" value="1"/>
</dbReference>
<feature type="transmembrane region" description="Helical" evidence="1">
    <location>
        <begin position="43"/>
        <end position="65"/>
    </location>
</feature>
<dbReference type="AlphaFoldDB" id="A0A554LLB9"/>
<dbReference type="InterPro" id="IPR043993">
    <property type="entry name" value="T4SS_pilin"/>
</dbReference>
<comment type="caution">
    <text evidence="2">The sequence shown here is derived from an EMBL/GenBank/DDBJ whole genome shotgun (WGS) entry which is preliminary data.</text>
</comment>
<protein>
    <recommendedName>
        <fullName evidence="4">Integral membrane protein</fullName>
    </recommendedName>
</protein>
<evidence type="ECO:0000313" key="2">
    <source>
        <dbReference type="EMBL" id="TSC93660.1"/>
    </source>
</evidence>